<proteinExistence type="predicted"/>
<reference evidence="1" key="1">
    <citation type="submission" date="2021-06" db="EMBL/GenBank/DDBJ databases">
        <authorList>
            <person name="Kallberg Y."/>
            <person name="Tangrot J."/>
            <person name="Rosling A."/>
        </authorList>
    </citation>
    <scope>NUCLEOTIDE SEQUENCE</scope>
    <source>
        <strain evidence="1">28 12/20/2015</strain>
    </source>
</reference>
<evidence type="ECO:0000313" key="2">
    <source>
        <dbReference type="Proteomes" id="UP000789366"/>
    </source>
</evidence>
<sequence>MSYNSPIEEHEFTFTGDFHYPLKDKANLCNTTFYMHSIYEHVFNGNVGAPVHEKLQNGGQILVASEYPDTKIYAIDASVPSSDSCDNVTFMEWSVFKKLPFPDSEFDYVFSRDKYSIFAKDDFQENLSEIFRVLKPGGWLEVRKWYSWLMKHNIDHSLMVTLENVLQESGKAESISRKIVNIPIRSDYSFGEFSLDVYLFYFRSARDYMAPFMDISFEEFDTLMNNVESELNAKNSSVVLRHKQVFARKKNTHSKETEIKSIVSSDN</sequence>
<gene>
    <name evidence="1" type="ORF">SPELUC_LOCUS5854</name>
</gene>
<protein>
    <submittedName>
        <fullName evidence="1">6277_t:CDS:1</fullName>
    </submittedName>
</protein>
<accession>A0ACA9M6J6</accession>
<dbReference type="EMBL" id="CAJVPW010006316">
    <property type="protein sequence ID" value="CAG8567358.1"/>
    <property type="molecule type" value="Genomic_DNA"/>
</dbReference>
<organism evidence="1 2">
    <name type="scientific">Cetraspora pellucida</name>
    <dbReference type="NCBI Taxonomy" id="1433469"/>
    <lineage>
        <taxon>Eukaryota</taxon>
        <taxon>Fungi</taxon>
        <taxon>Fungi incertae sedis</taxon>
        <taxon>Mucoromycota</taxon>
        <taxon>Glomeromycotina</taxon>
        <taxon>Glomeromycetes</taxon>
        <taxon>Diversisporales</taxon>
        <taxon>Gigasporaceae</taxon>
        <taxon>Cetraspora</taxon>
    </lineage>
</organism>
<name>A0ACA9M6J6_9GLOM</name>
<keyword evidence="2" id="KW-1185">Reference proteome</keyword>
<evidence type="ECO:0000313" key="1">
    <source>
        <dbReference type="EMBL" id="CAG8567358.1"/>
    </source>
</evidence>
<comment type="caution">
    <text evidence="1">The sequence shown here is derived from an EMBL/GenBank/DDBJ whole genome shotgun (WGS) entry which is preliminary data.</text>
</comment>
<dbReference type="Proteomes" id="UP000789366">
    <property type="component" value="Unassembled WGS sequence"/>
</dbReference>